<evidence type="ECO:0000256" key="6">
    <source>
        <dbReference type="ARBA" id="ARBA00022840"/>
    </source>
</evidence>
<dbReference type="OrthoDB" id="9443236at2759"/>
<dbReference type="InterPro" id="IPR032501">
    <property type="entry name" value="Prot_ATP_ID_OB_2nd"/>
</dbReference>
<keyword evidence="4" id="KW-0963">Cytoplasm</keyword>
<dbReference type="GO" id="GO:0005634">
    <property type="term" value="C:nucleus"/>
    <property type="evidence" value="ECO:0007669"/>
    <property type="project" value="UniProtKB-SubCell"/>
</dbReference>
<protein>
    <recommendedName>
        <fullName evidence="10">AAA+ ATPase domain-containing protein</fullName>
    </recommendedName>
</protein>
<proteinExistence type="inferred from homology"/>
<dbReference type="AlphaFoldDB" id="A0A8J2X4R6"/>
<dbReference type="PROSITE" id="PS00674">
    <property type="entry name" value="AAA"/>
    <property type="match status" value="1"/>
</dbReference>
<accession>A0A8J2X4R6</accession>
<evidence type="ECO:0000256" key="9">
    <source>
        <dbReference type="RuleBase" id="RU003651"/>
    </source>
</evidence>
<evidence type="ECO:0000256" key="4">
    <source>
        <dbReference type="ARBA" id="ARBA00022490"/>
    </source>
</evidence>
<dbReference type="InterPro" id="IPR027417">
    <property type="entry name" value="P-loop_NTPase"/>
</dbReference>
<evidence type="ECO:0000256" key="1">
    <source>
        <dbReference type="ARBA" id="ARBA00004123"/>
    </source>
</evidence>
<dbReference type="Gene3D" id="1.10.8.60">
    <property type="match status" value="1"/>
</dbReference>
<dbReference type="GO" id="GO:0016887">
    <property type="term" value="F:ATP hydrolysis activity"/>
    <property type="evidence" value="ECO:0007669"/>
    <property type="project" value="InterPro"/>
</dbReference>
<dbReference type="FunFam" id="3.40.50.300:FF:000037">
    <property type="entry name" value="26S protease regulatory subunit 6A"/>
    <property type="match status" value="1"/>
</dbReference>
<dbReference type="InterPro" id="IPR041569">
    <property type="entry name" value="AAA_lid_3"/>
</dbReference>
<dbReference type="Gene3D" id="2.40.50.140">
    <property type="entry name" value="Nucleic acid-binding proteins"/>
    <property type="match status" value="1"/>
</dbReference>
<dbReference type="Proteomes" id="UP000789595">
    <property type="component" value="Unassembled WGS sequence"/>
</dbReference>
<dbReference type="Pfam" id="PF00004">
    <property type="entry name" value="AAA"/>
    <property type="match status" value="1"/>
</dbReference>
<gene>
    <name evidence="11" type="ORF">PECAL_6P09660</name>
</gene>
<dbReference type="FunFam" id="1.10.8.60:FF:000009">
    <property type="entry name" value="26S protease regulatory subunit 6A"/>
    <property type="match status" value="1"/>
</dbReference>
<keyword evidence="8" id="KW-0539">Nucleus</keyword>
<dbReference type="GO" id="GO:0005737">
    <property type="term" value="C:cytoplasm"/>
    <property type="evidence" value="ECO:0007669"/>
    <property type="project" value="UniProtKB-SubCell"/>
</dbReference>
<evidence type="ECO:0000256" key="5">
    <source>
        <dbReference type="ARBA" id="ARBA00022741"/>
    </source>
</evidence>
<dbReference type="InterPro" id="IPR003959">
    <property type="entry name" value="ATPase_AAA_core"/>
</dbReference>
<keyword evidence="5 9" id="KW-0547">Nucleotide-binding</keyword>
<dbReference type="GO" id="GO:0000502">
    <property type="term" value="C:proteasome complex"/>
    <property type="evidence" value="ECO:0007669"/>
    <property type="project" value="UniProtKB-KW"/>
</dbReference>
<dbReference type="Gene3D" id="3.40.50.300">
    <property type="entry name" value="P-loop containing nucleotide triphosphate hydrolases"/>
    <property type="match status" value="1"/>
</dbReference>
<dbReference type="InterPro" id="IPR012340">
    <property type="entry name" value="NA-bd_OB-fold"/>
</dbReference>
<dbReference type="SUPFAM" id="SSF52540">
    <property type="entry name" value="P-loop containing nucleoside triphosphate hydrolases"/>
    <property type="match status" value="1"/>
</dbReference>
<dbReference type="SMART" id="SM00382">
    <property type="entry name" value="AAA"/>
    <property type="match status" value="1"/>
</dbReference>
<comment type="similarity">
    <text evidence="3 9">Belongs to the AAA ATPase family.</text>
</comment>
<evidence type="ECO:0000256" key="3">
    <source>
        <dbReference type="ARBA" id="ARBA00006914"/>
    </source>
</evidence>
<evidence type="ECO:0000256" key="2">
    <source>
        <dbReference type="ARBA" id="ARBA00004496"/>
    </source>
</evidence>
<dbReference type="InterPro" id="IPR003593">
    <property type="entry name" value="AAA+_ATPase"/>
</dbReference>
<keyword evidence="6 9" id="KW-0067">ATP-binding</keyword>
<comment type="subcellular location">
    <subcellularLocation>
        <location evidence="2">Cytoplasm</location>
    </subcellularLocation>
    <subcellularLocation>
        <location evidence="1">Nucleus</location>
    </subcellularLocation>
</comment>
<name>A0A8J2X4R6_9STRA</name>
<dbReference type="PANTHER" id="PTHR23073">
    <property type="entry name" value="26S PROTEASOME REGULATORY SUBUNIT"/>
    <property type="match status" value="1"/>
</dbReference>
<organism evidence="11 12">
    <name type="scientific">Pelagomonas calceolata</name>
    <dbReference type="NCBI Taxonomy" id="35677"/>
    <lineage>
        <taxon>Eukaryota</taxon>
        <taxon>Sar</taxon>
        <taxon>Stramenopiles</taxon>
        <taxon>Ochrophyta</taxon>
        <taxon>Pelagophyceae</taxon>
        <taxon>Pelagomonadales</taxon>
        <taxon>Pelagomonadaceae</taxon>
        <taxon>Pelagomonas</taxon>
    </lineage>
</organism>
<evidence type="ECO:0000256" key="7">
    <source>
        <dbReference type="ARBA" id="ARBA00022942"/>
    </source>
</evidence>
<dbReference type="InterPro" id="IPR003960">
    <property type="entry name" value="ATPase_AAA_CS"/>
</dbReference>
<sequence>MDASLDAEIMSMSLDEIRQRSRLVENDVRIMRSEIQRIKHESESHKERIKENQDKIKLNKQLPYLVGNIIEVLDLGCEEDEEVGMAQDVDAQRSGKSVVIRTSTRQTIYLPVPGLIDTQELVPGELVGTNKDSYLILEKLPAEYDSRVKAMEVDEKPTEEYSDIGGCDKQINELIEAVVLPMTHAEMFTSIGVRPPKGVLLHGPPGTGKTLLARACAKQTDAIFLKLAGPQLVQMFIGDGAKLVRDAFELAKEKIKSGNGAIVFIDELDAIGTKRFGGEQSGDREVQRTMLELLSQLDGFSSDEKIKVIAATNRPDVLDPALLRSGRLDRKIELPHPTEMARARIMQIHSRKMNVDKDDTNFEELARCCDDFNGAQCKAICVEAGMLALRREANTVKHEDFMEGIAVVAAKKKGALDYYA</sequence>
<dbReference type="Pfam" id="PF16450">
    <property type="entry name" value="Prot_ATP_ID_OB_C"/>
    <property type="match status" value="1"/>
</dbReference>
<evidence type="ECO:0000313" key="12">
    <source>
        <dbReference type="Proteomes" id="UP000789595"/>
    </source>
</evidence>
<keyword evidence="12" id="KW-1185">Reference proteome</keyword>
<evidence type="ECO:0000256" key="8">
    <source>
        <dbReference type="ARBA" id="ARBA00023242"/>
    </source>
</evidence>
<reference evidence="11" key="1">
    <citation type="submission" date="2021-11" db="EMBL/GenBank/DDBJ databases">
        <authorList>
            <consortium name="Genoscope - CEA"/>
            <person name="William W."/>
        </authorList>
    </citation>
    <scope>NUCLEOTIDE SEQUENCE</scope>
</reference>
<dbReference type="Pfam" id="PF17862">
    <property type="entry name" value="AAA_lid_3"/>
    <property type="match status" value="1"/>
</dbReference>
<evidence type="ECO:0000313" key="11">
    <source>
        <dbReference type="EMBL" id="CAH0379350.1"/>
    </source>
</evidence>
<feature type="domain" description="AAA+ ATPase" evidence="10">
    <location>
        <begin position="195"/>
        <end position="338"/>
    </location>
</feature>
<comment type="caution">
    <text evidence="11">The sequence shown here is derived from an EMBL/GenBank/DDBJ whole genome shotgun (WGS) entry which is preliminary data.</text>
</comment>
<evidence type="ECO:0000259" key="10">
    <source>
        <dbReference type="SMART" id="SM00382"/>
    </source>
</evidence>
<keyword evidence="7" id="KW-0647">Proteasome</keyword>
<dbReference type="FunFam" id="2.40.50.140:FF:000076">
    <property type="entry name" value="26S protease regulatory subunit 6A"/>
    <property type="match status" value="1"/>
</dbReference>
<dbReference type="EMBL" id="CAKKNE010000006">
    <property type="protein sequence ID" value="CAH0379350.1"/>
    <property type="molecule type" value="Genomic_DNA"/>
</dbReference>
<dbReference type="GO" id="GO:0005524">
    <property type="term" value="F:ATP binding"/>
    <property type="evidence" value="ECO:0007669"/>
    <property type="project" value="UniProtKB-KW"/>
</dbReference>
<dbReference type="InterPro" id="IPR050221">
    <property type="entry name" value="26S_Proteasome_ATPase"/>
</dbReference>